<evidence type="ECO:0000313" key="5">
    <source>
        <dbReference type="EMBL" id="CAK92257.1"/>
    </source>
</evidence>
<name>A0EAE0_PARTE</name>
<dbReference type="GO" id="GO:0008033">
    <property type="term" value="P:tRNA processing"/>
    <property type="evidence" value="ECO:0000318"/>
    <property type="project" value="GO_Central"/>
</dbReference>
<dbReference type="GO" id="GO:0005655">
    <property type="term" value="C:nucleolar ribonuclease P complex"/>
    <property type="evidence" value="ECO:0000318"/>
    <property type="project" value="GO_Central"/>
</dbReference>
<sequence>MKNLGDKYIYQQQAMVQYVITSEDIHRRKDNDAYFRLNYLYQASLLFSESNIEYAKLMKEQMQKVAEKVPIRMTPSIKHTHCKKCQSPIIFGEVKFKKICKKLFIIKNCSKCKYQRKIFVKKIKGFELLQKQI</sequence>
<dbReference type="AlphaFoldDB" id="A0EAE0"/>
<keyword evidence="3" id="KW-0862">Zinc</keyword>
<dbReference type="KEGG" id="ptm:GSPATT00024989001"/>
<evidence type="ECO:0000256" key="3">
    <source>
        <dbReference type="ARBA" id="ARBA00022833"/>
    </source>
</evidence>
<dbReference type="PANTHER" id="PTHR14742:SF0">
    <property type="entry name" value="RIBONUCLEASE P PROTEIN SUBUNIT P21"/>
    <property type="match status" value="1"/>
</dbReference>
<dbReference type="RefSeq" id="XP_001459654.1">
    <property type="nucleotide sequence ID" value="XM_001459617.1"/>
</dbReference>
<evidence type="ECO:0000256" key="1">
    <source>
        <dbReference type="ARBA" id="ARBA00022694"/>
    </source>
</evidence>
<dbReference type="PANTHER" id="PTHR14742">
    <property type="entry name" value="RIBONUCLEASE P SUBUNIT P21"/>
    <property type="match status" value="1"/>
</dbReference>
<gene>
    <name evidence="5" type="ORF">GSPATT00024989001</name>
</gene>
<evidence type="ECO:0000313" key="6">
    <source>
        <dbReference type="Proteomes" id="UP000000600"/>
    </source>
</evidence>
<dbReference type="OrthoDB" id="128536at2759"/>
<evidence type="ECO:0000256" key="4">
    <source>
        <dbReference type="ARBA" id="ARBA00038402"/>
    </source>
</evidence>
<dbReference type="GO" id="GO:0046872">
    <property type="term" value="F:metal ion binding"/>
    <property type="evidence" value="ECO:0007669"/>
    <property type="project" value="UniProtKB-KW"/>
</dbReference>
<proteinExistence type="inferred from homology"/>
<dbReference type="InParanoid" id="A0EAE0"/>
<dbReference type="OMA" id="IKHTHCK"/>
<dbReference type="EMBL" id="CT868667">
    <property type="protein sequence ID" value="CAK92257.1"/>
    <property type="molecule type" value="Genomic_DNA"/>
</dbReference>
<protein>
    <submittedName>
        <fullName evidence="5">Uncharacterized protein</fullName>
    </submittedName>
</protein>
<keyword evidence="2" id="KW-0479">Metal-binding</keyword>
<comment type="similarity">
    <text evidence="4">Belongs to the eukaryotic/archaeal RNase P protein component 4 family.</text>
</comment>
<dbReference type="InterPro" id="IPR007175">
    <property type="entry name" value="Rpr2/Snm1/Rpp21"/>
</dbReference>
<dbReference type="GeneID" id="5045439"/>
<accession>A0EAE0</accession>
<keyword evidence="6" id="KW-1185">Reference proteome</keyword>
<dbReference type="HOGENOM" id="CLU_1910729_0_0_1"/>
<reference evidence="5 6" key="1">
    <citation type="journal article" date="2006" name="Nature">
        <title>Global trends of whole-genome duplications revealed by the ciliate Paramecium tetraurelia.</title>
        <authorList>
            <consortium name="Genoscope"/>
            <person name="Aury J.-M."/>
            <person name="Jaillon O."/>
            <person name="Duret L."/>
            <person name="Noel B."/>
            <person name="Jubin C."/>
            <person name="Porcel B.M."/>
            <person name="Segurens B."/>
            <person name="Daubin V."/>
            <person name="Anthouard V."/>
            <person name="Aiach N."/>
            <person name="Arnaiz O."/>
            <person name="Billaut A."/>
            <person name="Beisson J."/>
            <person name="Blanc I."/>
            <person name="Bouhouche K."/>
            <person name="Camara F."/>
            <person name="Duharcourt S."/>
            <person name="Guigo R."/>
            <person name="Gogendeau D."/>
            <person name="Katinka M."/>
            <person name="Keller A.-M."/>
            <person name="Kissmehl R."/>
            <person name="Klotz C."/>
            <person name="Koll F."/>
            <person name="Le Moue A."/>
            <person name="Lepere C."/>
            <person name="Malinsky S."/>
            <person name="Nowacki M."/>
            <person name="Nowak J.K."/>
            <person name="Plattner H."/>
            <person name="Poulain J."/>
            <person name="Ruiz F."/>
            <person name="Serrano V."/>
            <person name="Zagulski M."/>
            <person name="Dessen P."/>
            <person name="Betermier M."/>
            <person name="Weissenbach J."/>
            <person name="Scarpelli C."/>
            <person name="Schachter V."/>
            <person name="Sperling L."/>
            <person name="Meyer E."/>
            <person name="Cohen J."/>
            <person name="Wincker P."/>
        </authorList>
    </citation>
    <scope>NUCLEOTIDE SEQUENCE [LARGE SCALE GENOMIC DNA]</scope>
    <source>
        <strain evidence="5 6">Stock d4-2</strain>
    </source>
</reference>
<organism evidence="5 6">
    <name type="scientific">Paramecium tetraurelia</name>
    <dbReference type="NCBI Taxonomy" id="5888"/>
    <lineage>
        <taxon>Eukaryota</taxon>
        <taxon>Sar</taxon>
        <taxon>Alveolata</taxon>
        <taxon>Ciliophora</taxon>
        <taxon>Intramacronucleata</taxon>
        <taxon>Oligohymenophorea</taxon>
        <taxon>Peniculida</taxon>
        <taxon>Parameciidae</taxon>
        <taxon>Paramecium</taxon>
    </lineage>
</organism>
<dbReference type="Pfam" id="PF04032">
    <property type="entry name" value="Rpr2"/>
    <property type="match status" value="1"/>
</dbReference>
<dbReference type="STRING" id="5888.A0EAE0"/>
<evidence type="ECO:0000256" key="2">
    <source>
        <dbReference type="ARBA" id="ARBA00022723"/>
    </source>
</evidence>
<keyword evidence="1" id="KW-0819">tRNA processing</keyword>
<dbReference type="Proteomes" id="UP000000600">
    <property type="component" value="Unassembled WGS sequence"/>
</dbReference>